<dbReference type="Gene3D" id="3.40.50.1820">
    <property type="entry name" value="alpha/beta hydrolase"/>
    <property type="match status" value="1"/>
</dbReference>
<dbReference type="InterPro" id="IPR029058">
    <property type="entry name" value="AB_hydrolase_fold"/>
</dbReference>
<dbReference type="OrthoDB" id="9764953at2"/>
<dbReference type="GO" id="GO:0006508">
    <property type="term" value="P:proteolysis"/>
    <property type="evidence" value="ECO:0007669"/>
    <property type="project" value="InterPro"/>
</dbReference>
<dbReference type="AlphaFoldDB" id="A0A2V3PIW5"/>
<dbReference type="InterPro" id="IPR050955">
    <property type="entry name" value="Plant_Biomass_Hydrol_Est"/>
</dbReference>
<reference evidence="4 5" key="1">
    <citation type="submission" date="2018-03" db="EMBL/GenBank/DDBJ databases">
        <title>Genomic Encyclopedia of Archaeal and Bacterial Type Strains, Phase II (KMG-II): from individual species to whole genera.</title>
        <authorList>
            <person name="Goeker M."/>
        </authorList>
    </citation>
    <scope>NUCLEOTIDE SEQUENCE [LARGE SCALE GENOMIC DNA]</scope>
    <source>
        <strain evidence="4 5">DSM 100214</strain>
    </source>
</reference>
<dbReference type="Proteomes" id="UP000247973">
    <property type="component" value="Unassembled WGS sequence"/>
</dbReference>
<evidence type="ECO:0000256" key="1">
    <source>
        <dbReference type="ARBA" id="ARBA00022729"/>
    </source>
</evidence>
<dbReference type="InterPro" id="IPR001375">
    <property type="entry name" value="Peptidase_S9_cat"/>
</dbReference>
<dbReference type="RefSeq" id="WP_110312253.1">
    <property type="nucleotide sequence ID" value="NZ_QICL01000033.1"/>
</dbReference>
<sequence>MIKRNLCAKIAGLLLLSILPTQDILTQNIVTIFGQEKIEKTDEGEVFYNFRNGFLLPGGTNPGTLFNGQDMIAWMYATGNFITPKAGAVIGYSYPNMDSQVEDAYLKWLAGSKGEKSMELLPQWTWAVMEADSAGLFKRPEMRSAFLYTSYESPKEQIALLETTGGTRTYVNGMPREGDHYDFGYTLTPVKLKKGLNEFVYTPGRFGKVTSKLVKPEKAIMFTKRDMTIPDIIIGEDNSKWAAIRVINAQEKPLQGLTIRATLPDGKQEEYKTQDIMALSVRKLRYKIPAIGNSGSEGKVIVKIELLDKSGKVIDQTNVEVRQVLPSVHHERTFVSRIDGSVQYYSVAPAIRKNPEETKAMVLTVHGAGVEARNQARAYKSKDWTDIIAATNRRPYGFNWEEWGRIDGLEVLEEAKRIFKPDESKIYLTGHSMGGHGSWFLGTTYPDKFAAVAPSAGYPDIASYGRGRGDDMHDKNSTYNAFKRGGNGGRVISLAKNLKQSGVYIFHGDADSVVSPSNARRMREVLGKFHPDFCYYEYPGGEHWFGDHSVDWHPIFEFFSRHSIPQAKDVKEMDFYTASPAISPTDYWLKVEQQIKPFDLSNVQVRLNNDTIHVLKIDNVAMLVLDIPSLMLGNEQVTVNISGQALPVPSNRKAILALENDKWQIKNEVNLKHKYSGRYGGFKNAYDNNVVFVYPTKGTVKENEWYQNKARFDAETFYYRGNGSIDVIPDTEYSIAKFPDRNVIVYGNKDNNRVWPLLLKNSPIQVAKGVITIGGKTFSGDDLGTYFIYPHPGSNTASVGVVAGTGDAGMLATSPNNYISGITGFPDLMIYRADMLKDGLTGMEAAGYFDNDWTLTSQDF</sequence>
<dbReference type="SUPFAM" id="SSF53474">
    <property type="entry name" value="alpha/beta-Hydrolases"/>
    <property type="match status" value="2"/>
</dbReference>
<evidence type="ECO:0000256" key="2">
    <source>
        <dbReference type="SAM" id="SignalP"/>
    </source>
</evidence>
<organism evidence="4 5">
    <name type="scientific">Dysgonomonas alginatilytica</name>
    <dbReference type="NCBI Taxonomy" id="1605892"/>
    <lineage>
        <taxon>Bacteria</taxon>
        <taxon>Pseudomonadati</taxon>
        <taxon>Bacteroidota</taxon>
        <taxon>Bacteroidia</taxon>
        <taxon>Bacteroidales</taxon>
        <taxon>Dysgonomonadaceae</taxon>
        <taxon>Dysgonomonas</taxon>
    </lineage>
</organism>
<evidence type="ECO:0000313" key="5">
    <source>
        <dbReference type="Proteomes" id="UP000247973"/>
    </source>
</evidence>
<proteinExistence type="predicted"/>
<dbReference type="Pfam" id="PF00326">
    <property type="entry name" value="Peptidase_S9"/>
    <property type="match status" value="1"/>
</dbReference>
<dbReference type="PANTHER" id="PTHR43037">
    <property type="entry name" value="UNNAMED PRODUCT-RELATED"/>
    <property type="match status" value="1"/>
</dbReference>
<comment type="caution">
    <text evidence="4">The sequence shown here is derived from an EMBL/GenBank/DDBJ whole genome shotgun (WGS) entry which is preliminary data.</text>
</comment>
<feature type="chain" id="PRO_5015863330" evidence="2">
    <location>
        <begin position="24"/>
        <end position="860"/>
    </location>
</feature>
<accession>A0A2V3PIW5</accession>
<evidence type="ECO:0000313" key="4">
    <source>
        <dbReference type="EMBL" id="PXV60001.1"/>
    </source>
</evidence>
<evidence type="ECO:0000259" key="3">
    <source>
        <dbReference type="Pfam" id="PF00326"/>
    </source>
</evidence>
<dbReference type="PANTHER" id="PTHR43037:SF4">
    <property type="entry name" value="PEPTIDASE S9 PROLYL OLIGOPEPTIDASE CATALYTIC DOMAIN-CONTAINING PROTEIN"/>
    <property type="match status" value="1"/>
</dbReference>
<gene>
    <name evidence="4" type="ORF">CLV62_13327</name>
</gene>
<keyword evidence="1 2" id="KW-0732">Signal</keyword>
<feature type="signal peptide" evidence="2">
    <location>
        <begin position="1"/>
        <end position="23"/>
    </location>
</feature>
<feature type="domain" description="Peptidase S9 prolyl oligopeptidase catalytic" evidence="3">
    <location>
        <begin position="400"/>
        <end position="559"/>
    </location>
</feature>
<dbReference type="GO" id="GO:0008236">
    <property type="term" value="F:serine-type peptidase activity"/>
    <property type="evidence" value="ECO:0007669"/>
    <property type="project" value="InterPro"/>
</dbReference>
<protein>
    <submittedName>
        <fullName evidence="4">Prolyl oligopeptidase family protein</fullName>
    </submittedName>
</protein>
<keyword evidence="5" id="KW-1185">Reference proteome</keyword>
<name>A0A2V3PIW5_9BACT</name>
<dbReference type="EMBL" id="QICL01000033">
    <property type="protein sequence ID" value="PXV60001.1"/>
    <property type="molecule type" value="Genomic_DNA"/>
</dbReference>